<dbReference type="Pfam" id="PF00855">
    <property type="entry name" value="PWWP"/>
    <property type="match status" value="1"/>
</dbReference>
<dbReference type="InterPro" id="IPR000313">
    <property type="entry name" value="PWWP_dom"/>
</dbReference>
<proteinExistence type="evidence at transcript level"/>
<feature type="compositionally biased region" description="Pro residues" evidence="2">
    <location>
        <begin position="228"/>
        <end position="237"/>
    </location>
</feature>
<feature type="compositionally biased region" description="Low complexity" evidence="2">
    <location>
        <begin position="467"/>
        <end position="481"/>
    </location>
</feature>
<dbReference type="VEuPathDB" id="VectorBase:FBgn0016754"/>
<protein>
    <submittedName>
        <fullName evidence="5">SD04244p</fullName>
    </submittedName>
</protein>
<feature type="region of interest" description="Disordered" evidence="2">
    <location>
        <begin position="1075"/>
        <end position="1127"/>
    </location>
</feature>
<feature type="compositionally biased region" description="Low complexity" evidence="2">
    <location>
        <begin position="351"/>
        <end position="367"/>
    </location>
</feature>
<dbReference type="PROSITE" id="PS50812">
    <property type="entry name" value="PWWP"/>
    <property type="match status" value="1"/>
</dbReference>
<dbReference type="OrthoDB" id="641149at2759"/>
<evidence type="ECO:0000259" key="4">
    <source>
        <dbReference type="PROSITE" id="PS50982"/>
    </source>
</evidence>
<evidence type="ECO:0000256" key="2">
    <source>
        <dbReference type="SAM" id="MobiDB-lite"/>
    </source>
</evidence>
<feature type="region of interest" description="Disordered" evidence="2">
    <location>
        <begin position="418"/>
        <end position="482"/>
    </location>
</feature>
<dbReference type="GO" id="GO:0003677">
    <property type="term" value="F:DNA binding"/>
    <property type="evidence" value="ECO:0007669"/>
    <property type="project" value="InterPro"/>
</dbReference>
<feature type="region of interest" description="Disordered" evidence="2">
    <location>
        <begin position="728"/>
        <end position="768"/>
    </location>
</feature>
<organism evidence="5">
    <name type="scientific">Drosophila melanogaster</name>
    <name type="common">Fruit fly</name>
    <dbReference type="NCBI Taxonomy" id="7227"/>
    <lineage>
        <taxon>Eukaryota</taxon>
        <taxon>Metazoa</taxon>
        <taxon>Ecdysozoa</taxon>
        <taxon>Arthropoda</taxon>
        <taxon>Hexapoda</taxon>
        <taxon>Insecta</taxon>
        <taxon>Pterygota</taxon>
        <taxon>Neoptera</taxon>
        <taxon>Endopterygota</taxon>
        <taxon>Diptera</taxon>
        <taxon>Brachycera</taxon>
        <taxon>Muscomorpha</taxon>
        <taxon>Ephydroidea</taxon>
        <taxon>Drosophilidae</taxon>
        <taxon>Drosophila</taxon>
        <taxon>Sophophora</taxon>
    </lineage>
</organism>
<dbReference type="InterPro" id="IPR016177">
    <property type="entry name" value="DNA-bd_dom_sf"/>
</dbReference>
<feature type="compositionally biased region" description="Polar residues" evidence="2">
    <location>
        <begin position="446"/>
        <end position="465"/>
    </location>
</feature>
<gene>
    <name evidence="5 6" type="primary">sba</name>
    <name evidence="6" type="ORF">CG13598</name>
</gene>
<sequence>MSTTIAARQMSQNNQLYAKNVAKANNASSNGNINRKTATSYNGNLAPGWRRLTNNNEVAYISPSGKTLRTQFQIKDYLLTQGTCKCGLPCPLRPEYLFDFNAQVPNQPLKLPTEASTATPTPCRHQRRFLESQQLQLPQQQQQQQHLQQQQQAVKDVSVDVAVSVSGPAAVSDVSTARTATMVTPTAATSPAQAATTTTHEMANKDADCHKYGNNKLPATNRTATTPTPAPTPPPQHPNAMPTSQALALGGVPVGVHPKRPTGGHVIKQPASVLGPPCTPPLAVGGANTVIQQQQPLQQHPNFKDDPAGYLQQQTALLHNSLGVGLDATKTAAGTSTARALPQEPIVHSSQQQQQQQQQQLQQQQHLQRQKIRRLSLFGKWETDPAPATNSQPTNGTRALQVDAAAFARPQKPQVTCVTLVPPPQESPVSSSAAETLEKRPEQVGAISTSHESPRQSLSSPTDSVDSAKSTPSASPKPQTQVPMQPQLLQMRPHLQANLSAQTPVTVPAHVRVMRQQQAQIIPGQRLPVASSSAAMATMTRSIVTSTAGTSTITGRPVATTLNNSNPTVAQLQSMANAMNGAGGGGQLIMTSSGQLLVIPTPSKQTTQHHRPGQPGQGVIIQQQQPAELHPQPGGGYIVSQPSPVAAASSSSSSSTVILNSGGAKLLHHQIITSQAGQINQATSGGSGNQPQTVLLNTLPNGGYIVQQQPQTQSPQQAEQILAMPQPPPAQTLIISSPDTKRRARKRKSSVCHTPPPSGSPAKIISPQISPSIPNQAPALLHQQAAAAAAAAPQFQQQFQLSPGIQGIVVNKPNPPQQPQTQQLLLQNGQILQQVNLIGQQLLMPAGLVMGPDATLLQIQNMPATSLMTPQGPVMLRTPSPQNKPSFISPSAGGQQYLVGANGQLSPIGQIYSTPMGLVMPTGQQGGASFVQASPTTTTIQIQQQPAPQPTQISLQPAQATYMTETVMSRQGTAASPPDTTTCSPRSPERPSSYRSSGSDMVQCVSSSEPDAAVSPQSTESRQSPSSTDCERSICKNNVFTQPSGIYKHSEPKIRRIHITSQTSAENGISLMQGQESPTTTQLLSSVPTAQPTVEKTTVRTPTKRSRRPQRGAARAAPSASDRSFPLPPRSFAIGELIWGPARGHPAWPGKIVKMPDGVCTPSQQFDHVWVQWFGGGGRSTSELIPVNSLQSLSEGLEAHHKAQKDTRKSRKLNSQLERAIQEAMTELDNISASSTPAATSSSSATISAVPASAGPAVIGGQQQYQQQQQQQQQQQSPSSTNNKINGLARSKRQANTSGASMVLTTSTAATLSGLFNQQRAKPIRIAPAPPVATTGTGNIGTIAAAGAAAASTGTGTATTSARSEILKLAK</sequence>
<feature type="domain" description="MBD" evidence="4">
    <location>
        <begin position="35"/>
        <end position="105"/>
    </location>
</feature>
<evidence type="ECO:0000313" key="6">
    <source>
        <dbReference type="FlyBase" id="FBgn0016754"/>
    </source>
</evidence>
<feature type="compositionally biased region" description="Polar residues" evidence="2">
    <location>
        <begin position="967"/>
        <end position="983"/>
    </location>
</feature>
<evidence type="ECO:0000256" key="1">
    <source>
        <dbReference type="SAM" id="Coils"/>
    </source>
</evidence>
<feature type="compositionally biased region" description="Low complexity" evidence="2">
    <location>
        <begin position="984"/>
        <end position="999"/>
    </location>
</feature>
<feature type="region of interest" description="Disordered" evidence="2">
    <location>
        <begin position="967"/>
        <end position="1035"/>
    </location>
</feature>
<evidence type="ECO:0000259" key="3">
    <source>
        <dbReference type="PROSITE" id="PS50812"/>
    </source>
</evidence>
<dbReference type="Gene3D" id="2.30.30.140">
    <property type="match status" value="1"/>
</dbReference>
<feature type="compositionally biased region" description="Low complexity" evidence="2">
    <location>
        <begin position="1111"/>
        <end position="1124"/>
    </location>
</feature>
<feature type="region of interest" description="Disordered" evidence="2">
    <location>
        <begin position="627"/>
        <end position="650"/>
    </location>
</feature>
<name>Q95TH4_DROME</name>
<feature type="compositionally biased region" description="Polar residues" evidence="2">
    <location>
        <begin position="1004"/>
        <end position="1028"/>
    </location>
</feature>
<dbReference type="PANTHER" id="PTHR16112:SF16">
    <property type="entry name" value="SIX-BANDED, ISOFORM H"/>
    <property type="match status" value="1"/>
</dbReference>
<dbReference type="ExpressionAtlas" id="Q95TH4">
    <property type="expression patterns" value="baseline and differential"/>
</dbReference>
<dbReference type="SMART" id="SM00391">
    <property type="entry name" value="MBD"/>
    <property type="match status" value="1"/>
</dbReference>
<keyword evidence="1" id="KW-0175">Coiled coil</keyword>
<feature type="compositionally biased region" description="Low complexity" evidence="2">
    <location>
        <begin position="218"/>
        <end position="227"/>
    </location>
</feature>
<feature type="compositionally biased region" description="Polar residues" evidence="2">
    <location>
        <begin position="1075"/>
        <end position="1101"/>
    </location>
</feature>
<feature type="region of interest" description="Disordered" evidence="2">
    <location>
        <begin position="344"/>
        <end position="368"/>
    </location>
</feature>
<dbReference type="EMBL" id="AY058767">
    <property type="protein sequence ID" value="AAL13996.1"/>
    <property type="molecule type" value="mRNA"/>
</dbReference>
<dbReference type="SUPFAM" id="SSF54171">
    <property type="entry name" value="DNA-binding domain"/>
    <property type="match status" value="1"/>
</dbReference>
<dbReference type="SMART" id="SM00293">
    <property type="entry name" value="PWWP"/>
    <property type="match status" value="1"/>
</dbReference>
<evidence type="ECO:0000313" key="5">
    <source>
        <dbReference type="EMBL" id="AAL13996.1"/>
    </source>
</evidence>
<dbReference type="AGR" id="FB:FBgn0016754"/>
<dbReference type="PROSITE" id="PS50982">
    <property type="entry name" value="MBD"/>
    <property type="match status" value="1"/>
</dbReference>
<dbReference type="HOGENOM" id="CLU_003350_0_0_1"/>
<feature type="compositionally biased region" description="Low complexity" evidence="2">
    <location>
        <begin position="639"/>
        <end position="650"/>
    </location>
</feature>
<feature type="region of interest" description="Disordered" evidence="2">
    <location>
        <begin position="1259"/>
        <end position="1285"/>
    </location>
</feature>
<dbReference type="FunFam" id="2.30.30.140:FF:000107">
    <property type="entry name" value="Six-banded, isoform H"/>
    <property type="match status" value="1"/>
</dbReference>
<dbReference type="PANTHER" id="PTHR16112">
    <property type="entry name" value="METHYL-CPG BINDING PROTEIN, DROSOPHILA"/>
    <property type="match status" value="1"/>
</dbReference>
<accession>Q95TH4</accession>
<dbReference type="InterPro" id="IPR001739">
    <property type="entry name" value="Methyl_CpG_DNA-bd"/>
</dbReference>
<dbReference type="SUPFAM" id="SSF63748">
    <property type="entry name" value="Tudor/PWWP/MBT"/>
    <property type="match status" value="1"/>
</dbReference>
<feature type="domain" description="PWWP" evidence="3">
    <location>
        <begin position="1134"/>
        <end position="1196"/>
    </location>
</feature>
<feature type="region of interest" description="Disordered" evidence="2">
    <location>
        <begin position="215"/>
        <end position="240"/>
    </location>
</feature>
<feature type="coiled-coil region" evidence="1">
    <location>
        <begin position="1203"/>
        <end position="1234"/>
    </location>
</feature>
<feature type="compositionally biased region" description="Low complexity" evidence="2">
    <location>
        <begin position="1262"/>
        <end position="1276"/>
    </location>
</feature>
<dbReference type="FlyBase" id="FBgn0016754">
    <property type="gene designation" value="sba"/>
</dbReference>
<reference evidence="5" key="1">
    <citation type="submission" date="2001-10" db="EMBL/GenBank/DDBJ databases">
        <authorList>
            <person name="Stapleton M."/>
            <person name="Brokstein P."/>
            <person name="Hong L."/>
            <person name="Agbayani A."/>
            <person name="Carlson J."/>
            <person name="Champe M."/>
            <person name="Chavez C."/>
            <person name="Dorsett V."/>
            <person name="Farfan D."/>
            <person name="Frise E."/>
            <person name="George R."/>
            <person name="Gonzalez M."/>
            <person name="Guarin H."/>
            <person name="Li P."/>
            <person name="Liao G."/>
            <person name="Miranda A."/>
            <person name="Mungall C.J."/>
            <person name="Nunoo J."/>
            <person name="Pacleb J."/>
            <person name="Paragas V."/>
            <person name="Park S."/>
            <person name="Phouanenavong S."/>
            <person name="Wan K."/>
            <person name="Yu C."/>
            <person name="Lewis S.E."/>
            <person name="Rubin G.M."/>
            <person name="Celniker S."/>
        </authorList>
    </citation>
    <scope>NUCLEOTIDE SEQUENCE</scope>
</reference>
<dbReference type="CDD" id="cd20141">
    <property type="entry name" value="PWWP_MBD5"/>
    <property type="match status" value="1"/>
</dbReference>